<evidence type="ECO:0000256" key="1">
    <source>
        <dbReference type="ARBA" id="ARBA00022729"/>
    </source>
</evidence>
<feature type="domain" description="CARDB" evidence="4">
    <location>
        <begin position="478"/>
        <end position="560"/>
    </location>
</feature>
<evidence type="ECO:0000259" key="4">
    <source>
        <dbReference type="Pfam" id="PF07705"/>
    </source>
</evidence>
<keyword evidence="3" id="KW-0472">Membrane</keyword>
<dbReference type="NCBIfam" id="NF045517">
    <property type="entry name" value="halo_surf_dom"/>
    <property type="match status" value="1"/>
</dbReference>
<name>A0ABD5NU17_9EURY</name>
<dbReference type="RefSeq" id="WP_377070384.1">
    <property type="nucleotide sequence ID" value="NZ_JBHSDJ010000002.1"/>
</dbReference>
<dbReference type="NCBIfam" id="TIGR04126">
    <property type="entry name" value="PGF_CTERM"/>
    <property type="match status" value="1"/>
</dbReference>
<dbReference type="InterPro" id="IPR013783">
    <property type="entry name" value="Ig-like_fold"/>
</dbReference>
<protein>
    <submittedName>
        <fullName evidence="6">BGTF surface domain-containing protein</fullName>
    </submittedName>
</protein>
<gene>
    <name evidence="6" type="ORF">ACFOZ7_00300</name>
</gene>
<feature type="region of interest" description="Disordered" evidence="2">
    <location>
        <begin position="560"/>
        <end position="624"/>
    </location>
</feature>
<keyword evidence="3" id="KW-1133">Transmembrane helix</keyword>
<keyword evidence="1" id="KW-0732">Signal</keyword>
<accession>A0ABD5NU17</accession>
<feature type="domain" description="PGF-CTERM archaeal protein-sorting signal" evidence="5">
    <location>
        <begin position="623"/>
        <end position="645"/>
    </location>
</feature>
<keyword evidence="3" id="KW-0812">Transmembrane</keyword>
<dbReference type="Pfam" id="PF07705">
    <property type="entry name" value="CARDB"/>
    <property type="match status" value="1"/>
</dbReference>
<evidence type="ECO:0000256" key="2">
    <source>
        <dbReference type="SAM" id="MobiDB-lite"/>
    </source>
</evidence>
<feature type="region of interest" description="Disordered" evidence="2">
    <location>
        <begin position="1"/>
        <end position="23"/>
    </location>
</feature>
<feature type="compositionally biased region" description="Acidic residues" evidence="2">
    <location>
        <begin position="569"/>
        <end position="620"/>
    </location>
</feature>
<reference evidence="6 7" key="1">
    <citation type="journal article" date="2014" name="Int. J. Syst. Evol. Microbiol.">
        <title>Complete genome sequence of Corynebacterium casei LMG S-19264T (=DSM 44701T), isolated from a smear-ripened cheese.</title>
        <authorList>
            <consortium name="US DOE Joint Genome Institute (JGI-PGF)"/>
            <person name="Walter F."/>
            <person name="Albersmeier A."/>
            <person name="Kalinowski J."/>
            <person name="Ruckert C."/>
        </authorList>
    </citation>
    <scope>NUCLEOTIDE SEQUENCE [LARGE SCALE GENOMIC DNA]</scope>
    <source>
        <strain evidence="6 7">IBRC-M 10912</strain>
    </source>
</reference>
<proteinExistence type="predicted"/>
<comment type="caution">
    <text evidence="6">The sequence shown here is derived from an EMBL/GenBank/DDBJ whole genome shotgun (WGS) entry which is preliminary data.</text>
</comment>
<dbReference type="EMBL" id="JBHSDJ010000002">
    <property type="protein sequence ID" value="MFC4245455.1"/>
    <property type="molecule type" value="Genomic_DNA"/>
</dbReference>
<dbReference type="Pfam" id="PF18204">
    <property type="entry name" value="PGF-CTERM"/>
    <property type="match status" value="1"/>
</dbReference>
<evidence type="ECO:0000256" key="3">
    <source>
        <dbReference type="SAM" id="Phobius"/>
    </source>
</evidence>
<dbReference type="Gene3D" id="2.60.40.10">
    <property type="entry name" value="Immunoglobulins"/>
    <property type="match status" value="1"/>
</dbReference>
<dbReference type="GO" id="GO:0005886">
    <property type="term" value="C:plasma membrane"/>
    <property type="evidence" value="ECO:0007669"/>
    <property type="project" value="UniProtKB-SubCell"/>
</dbReference>
<dbReference type="AlphaFoldDB" id="A0ABD5NU17"/>
<evidence type="ECO:0000313" key="7">
    <source>
        <dbReference type="Proteomes" id="UP001595821"/>
    </source>
</evidence>
<dbReference type="InterPro" id="IPR026371">
    <property type="entry name" value="PGF_CTERM"/>
</dbReference>
<evidence type="ECO:0000259" key="5">
    <source>
        <dbReference type="Pfam" id="PF18204"/>
    </source>
</evidence>
<organism evidence="6 7">
    <name type="scientific">Natribaculum luteum</name>
    <dbReference type="NCBI Taxonomy" id="1586232"/>
    <lineage>
        <taxon>Archaea</taxon>
        <taxon>Methanobacteriati</taxon>
        <taxon>Methanobacteriota</taxon>
        <taxon>Stenosarchaea group</taxon>
        <taxon>Halobacteria</taxon>
        <taxon>Halobacteriales</taxon>
        <taxon>Natrialbaceae</taxon>
        <taxon>Natribaculum</taxon>
    </lineage>
</organism>
<dbReference type="Proteomes" id="UP001595821">
    <property type="component" value="Unassembled WGS sequence"/>
</dbReference>
<feature type="transmembrane region" description="Helical" evidence="3">
    <location>
        <begin position="625"/>
        <end position="643"/>
    </location>
</feature>
<sequence>MTANDVSGSDLADALGVDPETNGVSVIDDDDVVQIENVESIETFDVTFDESTFSAQNYTLEFEAVDTGATAEATMTVEDPGDTTVEFADDSVFTADRGDNAEIAIDLANYNNDQLNVTIGSEDVNYKTSAVIDVDEDAEEVVLEMNSYKAGTTDTEANAFEVTEGGQIATDGENALVTRHTDFKLSQPLAAISGGYDLKVASESEDRTWDRGTLRLNERTTEGITLSTAPGDEVDLADETVEEILDDASESQSFASGDVGIVQVEATGLYGYINDVEDFGPEHDVNLNITAAQAGPNAQATTYALNGDNIDGTESLAGSYYADEENSTFYVVFDADNYEVDKQWDVEFTVGENNDLVSEDDTAESSFQVVDREIAFDQEDYTVEAADGQNITGTATVAPGTQIEVDAEATGDNPFFKIVTAEVDENGEWTADFDFSGEAPGTAFDLSASDTFGGDAAAEDVEASGNISTAEEEPEPEPEFTIDTDAPSEVTVNESAELGVTLANDGDANGTTNLTVTVNGETVDDTTKELAAGEDASFSYNIPTSEAGDVSWEVTVDDDSASGTVTVAEEGDGEDGTDGEDGEDGTDGEDGEDGEDGTDGEDGEDGTDSEDGGDGSDGDAEGQPGFGVAVALVAMLAAAMLALRRQN</sequence>
<dbReference type="GO" id="GO:0030115">
    <property type="term" value="C:S-layer"/>
    <property type="evidence" value="ECO:0007669"/>
    <property type="project" value="UniProtKB-SubCell"/>
</dbReference>
<evidence type="ECO:0000313" key="6">
    <source>
        <dbReference type="EMBL" id="MFC4245455.1"/>
    </source>
</evidence>
<dbReference type="InterPro" id="IPR011635">
    <property type="entry name" value="CARDB"/>
</dbReference>